<evidence type="ECO:0000256" key="2">
    <source>
        <dbReference type="ARBA" id="ARBA00022980"/>
    </source>
</evidence>
<dbReference type="InterPro" id="IPR034704">
    <property type="entry name" value="Ribosomal_bL28/bL31-like_sf"/>
</dbReference>
<evidence type="ECO:0000256" key="5">
    <source>
        <dbReference type="HAMAP-Rule" id="MF_00373"/>
    </source>
</evidence>
<dbReference type="GO" id="GO:0006412">
    <property type="term" value="P:translation"/>
    <property type="evidence" value="ECO:0007669"/>
    <property type="project" value="UniProtKB-UniRule"/>
</dbReference>
<name>A0A0G7ZNC1_9MOLU</name>
<dbReference type="SUPFAM" id="SSF143800">
    <property type="entry name" value="L28p-like"/>
    <property type="match status" value="1"/>
</dbReference>
<keyword evidence="8" id="KW-1185">Reference proteome</keyword>
<keyword evidence="3 5" id="KW-0687">Ribonucleoprotein</keyword>
<protein>
    <recommendedName>
        <fullName evidence="4 5">Large ribosomal subunit protein bL28</fullName>
    </recommendedName>
</protein>
<dbReference type="HAMAP" id="MF_00373">
    <property type="entry name" value="Ribosomal_bL28"/>
    <property type="match status" value="1"/>
</dbReference>
<dbReference type="GO" id="GO:0005840">
    <property type="term" value="C:ribosome"/>
    <property type="evidence" value="ECO:0007669"/>
    <property type="project" value="UniProtKB-KW"/>
</dbReference>
<accession>A0A0G7ZNC1</accession>
<feature type="region of interest" description="Disordered" evidence="6">
    <location>
        <begin position="1"/>
        <end position="23"/>
    </location>
</feature>
<reference evidence="8" key="1">
    <citation type="submission" date="2015-05" db="EMBL/GenBank/DDBJ databases">
        <authorList>
            <person name="Collingro A."/>
        </authorList>
    </citation>
    <scope>NUCLEOTIDE SEQUENCE [LARGE SCALE GENOMIC DNA]</scope>
    <source>
        <strain evidence="8">Ps</strain>
    </source>
</reference>
<evidence type="ECO:0000313" key="7">
    <source>
        <dbReference type="EMBL" id="CRX37029.1"/>
    </source>
</evidence>
<dbReference type="AlphaFoldDB" id="A0A0G7ZNC1"/>
<dbReference type="InterPro" id="IPR001383">
    <property type="entry name" value="Ribosomal_bL28_bact-type"/>
</dbReference>
<evidence type="ECO:0000256" key="1">
    <source>
        <dbReference type="ARBA" id="ARBA00008760"/>
    </source>
</evidence>
<dbReference type="InterPro" id="IPR026569">
    <property type="entry name" value="Ribosomal_bL28"/>
</dbReference>
<proteinExistence type="inferred from homology"/>
<organism evidence="7 8">
    <name type="scientific">Candidatus Hepatoplasma crinochetorum</name>
    <dbReference type="NCBI Taxonomy" id="295596"/>
    <lineage>
        <taxon>Bacteria</taxon>
        <taxon>Bacillati</taxon>
        <taxon>Mycoplasmatota</taxon>
        <taxon>Mollicutes</taxon>
        <taxon>Candidatus Hepatoplasmataceae</taxon>
        <taxon>Candidatus Hepatoplasma</taxon>
    </lineage>
</organism>
<dbReference type="PANTHER" id="PTHR39080:SF1">
    <property type="entry name" value="LARGE RIBOSOMAL SUBUNIT PROTEIN BL28A"/>
    <property type="match status" value="1"/>
</dbReference>
<evidence type="ECO:0000256" key="4">
    <source>
        <dbReference type="ARBA" id="ARBA00035174"/>
    </source>
</evidence>
<evidence type="ECO:0000256" key="6">
    <source>
        <dbReference type="SAM" id="MobiDB-lite"/>
    </source>
</evidence>
<dbReference type="InterPro" id="IPR050096">
    <property type="entry name" value="Bacterial_rp_bL28"/>
</dbReference>
<dbReference type="PANTHER" id="PTHR39080">
    <property type="entry name" value="50S RIBOSOMAL PROTEIN L28"/>
    <property type="match status" value="1"/>
</dbReference>
<evidence type="ECO:0000256" key="3">
    <source>
        <dbReference type="ARBA" id="ARBA00023274"/>
    </source>
</evidence>
<dbReference type="NCBIfam" id="TIGR00009">
    <property type="entry name" value="L28"/>
    <property type="match status" value="1"/>
</dbReference>
<dbReference type="Gene3D" id="2.30.170.40">
    <property type="entry name" value="Ribosomal protein L28/L24"/>
    <property type="match status" value="1"/>
</dbReference>
<sequence>MSRKCDILNKGPQYGNSRSKSLNARRKKWNANLQPIKVTINGKEQKLMLSTKMIKTIKNKGQENIALVSYK</sequence>
<dbReference type="EMBL" id="CWGI01000001">
    <property type="protein sequence ID" value="CRX37029.1"/>
    <property type="molecule type" value="Genomic_DNA"/>
</dbReference>
<keyword evidence="2 5" id="KW-0689">Ribosomal protein</keyword>
<comment type="similarity">
    <text evidence="1 5">Belongs to the bacterial ribosomal protein bL28 family.</text>
</comment>
<dbReference type="GO" id="GO:0003735">
    <property type="term" value="F:structural constituent of ribosome"/>
    <property type="evidence" value="ECO:0007669"/>
    <property type="project" value="InterPro"/>
</dbReference>
<gene>
    <name evidence="5" type="primary">rpmB</name>
    <name evidence="7" type="ORF">HEPPS_02290</name>
</gene>
<dbReference type="Proteomes" id="UP000242141">
    <property type="component" value="Unassembled WGS sequence"/>
</dbReference>
<dbReference type="Pfam" id="PF00830">
    <property type="entry name" value="Ribosomal_L28"/>
    <property type="match status" value="1"/>
</dbReference>
<evidence type="ECO:0000313" key="8">
    <source>
        <dbReference type="Proteomes" id="UP000242141"/>
    </source>
</evidence>
<dbReference type="GO" id="GO:1990904">
    <property type="term" value="C:ribonucleoprotein complex"/>
    <property type="evidence" value="ECO:0007669"/>
    <property type="project" value="UniProtKB-KW"/>
</dbReference>
<dbReference type="InterPro" id="IPR037147">
    <property type="entry name" value="Ribosomal_bL28_sf"/>
</dbReference>